<evidence type="ECO:0000256" key="1">
    <source>
        <dbReference type="ARBA" id="ARBA00022574"/>
    </source>
</evidence>
<dbReference type="CDD" id="cd00200">
    <property type="entry name" value="WD40"/>
    <property type="match status" value="1"/>
</dbReference>
<feature type="region of interest" description="Disordered" evidence="5">
    <location>
        <begin position="460"/>
        <end position="528"/>
    </location>
</feature>
<protein>
    <submittedName>
        <fullName evidence="6">Uncharacterized protein</fullName>
    </submittedName>
</protein>
<feature type="compositionally biased region" description="Basic and acidic residues" evidence="5">
    <location>
        <begin position="577"/>
        <end position="592"/>
    </location>
</feature>
<sequence>MEPELVIASSSVDAGIGCWDLETGVKQPLHYKSCASTRHGLSAVGSRFLASSQLRDPKVKNGFIHYWSWSKPGVEVKSFLAEPVKPIAANPEGTYIVGGGISGKIYLWETATGRLLLERWEAHLRPITCLVFNDDGSLLVSGSEDGTVKVWPLLKVLDDRETDKPSHRYLYNFSDHTMPITDLVIGYGGWNAVIVSASEDRTCKVWSLSKGELLRSVVFPCIINALVLDPAETVFYAGGKDGKIYIAALSASSSSSKSPWLHIIGSLSSGSKNLSDAVTSLAYSTSKNWLLAGSEDGSIRVWDPKNMNLIRGFHYEKGPVNNLQVTRRRKSSLPPPLQKFQASKDDKSLTDAVIALPHTNSNRLEAAYVTSPLIDNQLIELQQKGSSAAAEMGVAKLKHDLADSRQMVKRLKTTYESLHKFCMDEILEGDGPPKGVDFTSISTLVKSRFLQLGLVAKHASTSKKGGKKTGGVTKTTSSKDASSNKANTALAEIEAAAPPISKGQGRPSRKVKSPRRIQPNKVPSPQALEPLGDLLETWDAPHATELADVQAPVVDLLAGSDLPEDDEPLAVRKKRKAEGAQHDSGKRLHLSGDAEVPEGLEKWLQPPKHKVNIVCSNRSALERGAALNMVLTAGDVLLAPQDLEDADPWGEVARINAHTMLVAKKGIMEREALRAAPNEATTSLSVAQDNLATTQRRQEELVQMCNDAEFEAVKSASLVQIKIDEERQRLREEYEAQLENEKRAHAETKVRLEKEKADLENEVAALRSEMDILKEEKGALKKDNKYLRKENKKHLAEIHALREEKQALETEMEVFEAQSADFAKSSAGQALKADAALNSMLILQMKLASDHPDIDWNIQSMVGFVISYMESGRPVVDEVSADSEGNDDSSSDSENEAAE</sequence>
<keyword evidence="4" id="KW-0175">Coiled coil</keyword>
<evidence type="ECO:0000313" key="6">
    <source>
        <dbReference type="EMBL" id="CAL1410752.1"/>
    </source>
</evidence>
<evidence type="ECO:0000313" key="7">
    <source>
        <dbReference type="Proteomes" id="UP001497516"/>
    </source>
</evidence>
<keyword evidence="1 3" id="KW-0853">WD repeat</keyword>
<dbReference type="GO" id="GO:0006364">
    <property type="term" value="P:rRNA processing"/>
    <property type="evidence" value="ECO:0007669"/>
    <property type="project" value="TreeGrafter"/>
</dbReference>
<dbReference type="Pfam" id="PF00400">
    <property type="entry name" value="WD40"/>
    <property type="match status" value="3"/>
</dbReference>
<dbReference type="PANTHER" id="PTHR18763">
    <property type="entry name" value="WD-REPEAT PROTEIN 18"/>
    <property type="match status" value="1"/>
</dbReference>
<accession>A0AAV2GKK7</accession>
<dbReference type="PANTHER" id="PTHR18763:SF0">
    <property type="entry name" value="WD REPEAT-CONTAINING PROTEIN 18"/>
    <property type="match status" value="1"/>
</dbReference>
<name>A0AAV2GKK7_9ROSI</name>
<dbReference type="InterPro" id="IPR045227">
    <property type="entry name" value="WDR18/Ipi3/RID3"/>
</dbReference>
<evidence type="ECO:0000256" key="2">
    <source>
        <dbReference type="ARBA" id="ARBA00022737"/>
    </source>
</evidence>
<dbReference type="SMART" id="SM00320">
    <property type="entry name" value="WD40"/>
    <property type="match status" value="5"/>
</dbReference>
<dbReference type="SUPFAM" id="SSF50978">
    <property type="entry name" value="WD40 repeat-like"/>
    <property type="match status" value="1"/>
</dbReference>
<feature type="compositionally biased region" description="Acidic residues" evidence="5">
    <location>
        <begin position="879"/>
        <end position="899"/>
    </location>
</feature>
<dbReference type="PROSITE" id="PS50294">
    <property type="entry name" value="WD_REPEATS_REGION"/>
    <property type="match status" value="2"/>
</dbReference>
<dbReference type="Proteomes" id="UP001497516">
    <property type="component" value="Chromosome 9"/>
</dbReference>
<dbReference type="AlphaFoldDB" id="A0AAV2GKK7"/>
<feature type="repeat" description="WD" evidence="3">
    <location>
        <begin position="173"/>
        <end position="216"/>
    </location>
</feature>
<dbReference type="InterPro" id="IPR015943">
    <property type="entry name" value="WD40/YVTN_repeat-like_dom_sf"/>
</dbReference>
<feature type="coiled-coil region" evidence="4">
    <location>
        <begin position="720"/>
        <end position="818"/>
    </location>
</feature>
<evidence type="ECO:0000256" key="5">
    <source>
        <dbReference type="SAM" id="MobiDB-lite"/>
    </source>
</evidence>
<dbReference type="PRINTS" id="PR00320">
    <property type="entry name" value="GPROTEINBRPT"/>
</dbReference>
<feature type="repeat" description="WD" evidence="3">
    <location>
        <begin position="271"/>
        <end position="312"/>
    </location>
</feature>
<dbReference type="InterPro" id="IPR020472">
    <property type="entry name" value="WD40_PAC1"/>
</dbReference>
<feature type="region of interest" description="Disordered" evidence="5">
    <location>
        <begin position="876"/>
        <end position="899"/>
    </location>
</feature>
<dbReference type="EMBL" id="OZ034822">
    <property type="protein sequence ID" value="CAL1410752.1"/>
    <property type="molecule type" value="Genomic_DNA"/>
</dbReference>
<feature type="compositionally biased region" description="Low complexity" evidence="5">
    <location>
        <begin position="491"/>
        <end position="500"/>
    </location>
</feature>
<dbReference type="GO" id="GO:0006261">
    <property type="term" value="P:DNA-templated DNA replication"/>
    <property type="evidence" value="ECO:0007669"/>
    <property type="project" value="TreeGrafter"/>
</dbReference>
<feature type="repeat" description="WD" evidence="3">
    <location>
        <begin position="120"/>
        <end position="151"/>
    </location>
</feature>
<dbReference type="Gene3D" id="2.130.10.10">
    <property type="entry name" value="YVTN repeat-like/Quinoprotein amine dehydrogenase"/>
    <property type="match status" value="2"/>
</dbReference>
<dbReference type="GO" id="GO:0005656">
    <property type="term" value="C:nuclear pre-replicative complex"/>
    <property type="evidence" value="ECO:0007669"/>
    <property type="project" value="TreeGrafter"/>
</dbReference>
<evidence type="ECO:0000256" key="3">
    <source>
        <dbReference type="PROSITE-ProRule" id="PRU00221"/>
    </source>
</evidence>
<dbReference type="PROSITE" id="PS50082">
    <property type="entry name" value="WD_REPEATS_2"/>
    <property type="match status" value="3"/>
</dbReference>
<keyword evidence="7" id="KW-1185">Reference proteome</keyword>
<keyword evidence="2" id="KW-0677">Repeat</keyword>
<dbReference type="InterPro" id="IPR001680">
    <property type="entry name" value="WD40_rpt"/>
</dbReference>
<reference evidence="6 7" key="1">
    <citation type="submission" date="2024-04" db="EMBL/GenBank/DDBJ databases">
        <authorList>
            <person name="Fracassetti M."/>
        </authorList>
    </citation>
    <scope>NUCLEOTIDE SEQUENCE [LARGE SCALE GENOMIC DNA]</scope>
</reference>
<dbReference type="InterPro" id="IPR036322">
    <property type="entry name" value="WD40_repeat_dom_sf"/>
</dbReference>
<dbReference type="GO" id="GO:0120330">
    <property type="term" value="C:rixosome complex"/>
    <property type="evidence" value="ECO:0007669"/>
    <property type="project" value="TreeGrafter"/>
</dbReference>
<feature type="region of interest" description="Disordered" evidence="5">
    <location>
        <begin position="559"/>
        <end position="593"/>
    </location>
</feature>
<organism evidence="6 7">
    <name type="scientific">Linum trigynum</name>
    <dbReference type="NCBI Taxonomy" id="586398"/>
    <lineage>
        <taxon>Eukaryota</taxon>
        <taxon>Viridiplantae</taxon>
        <taxon>Streptophyta</taxon>
        <taxon>Embryophyta</taxon>
        <taxon>Tracheophyta</taxon>
        <taxon>Spermatophyta</taxon>
        <taxon>Magnoliopsida</taxon>
        <taxon>eudicotyledons</taxon>
        <taxon>Gunneridae</taxon>
        <taxon>Pentapetalae</taxon>
        <taxon>rosids</taxon>
        <taxon>fabids</taxon>
        <taxon>Malpighiales</taxon>
        <taxon>Linaceae</taxon>
        <taxon>Linum</taxon>
    </lineage>
</organism>
<evidence type="ECO:0000256" key="4">
    <source>
        <dbReference type="SAM" id="Coils"/>
    </source>
</evidence>
<gene>
    <name evidence="6" type="ORF">LTRI10_LOCUS50148</name>
</gene>
<feature type="compositionally biased region" description="Low complexity" evidence="5">
    <location>
        <begin position="470"/>
        <end position="479"/>
    </location>
</feature>
<proteinExistence type="predicted"/>